<dbReference type="RefSeq" id="WP_058258149.1">
    <property type="nucleotide sequence ID" value="NZ_LN879430.1"/>
</dbReference>
<name>A0A0K8J5R6_9FIRM</name>
<keyword evidence="1" id="KW-0812">Transmembrane</keyword>
<keyword evidence="4" id="KW-1185">Reference proteome</keyword>
<gene>
    <name evidence="3" type="ORF">SD1D_1264</name>
</gene>
<dbReference type="InterPro" id="IPR003675">
    <property type="entry name" value="Rce1/LyrA-like_dom"/>
</dbReference>
<dbReference type="AlphaFoldDB" id="A0A0K8J5R6"/>
<dbReference type="KEGG" id="hsd:SD1D_1264"/>
<dbReference type="EMBL" id="LN879430">
    <property type="protein sequence ID" value="CUH92810.1"/>
    <property type="molecule type" value="Genomic_DNA"/>
</dbReference>
<feature type="transmembrane region" description="Helical" evidence="1">
    <location>
        <begin position="40"/>
        <end position="56"/>
    </location>
</feature>
<evidence type="ECO:0000256" key="1">
    <source>
        <dbReference type="SAM" id="Phobius"/>
    </source>
</evidence>
<proteinExistence type="predicted"/>
<feature type="transmembrane region" description="Helical" evidence="1">
    <location>
        <begin position="9"/>
        <end position="28"/>
    </location>
</feature>
<protein>
    <submittedName>
        <fullName evidence="3">Putative membrane protein</fullName>
    </submittedName>
</protein>
<dbReference type="Pfam" id="PF02517">
    <property type="entry name" value="Rce1-like"/>
    <property type="match status" value="1"/>
</dbReference>
<dbReference type="Proteomes" id="UP000196053">
    <property type="component" value="Chromosome I"/>
</dbReference>
<keyword evidence="1" id="KW-1133">Transmembrane helix</keyword>
<keyword evidence="1" id="KW-0472">Membrane</keyword>
<sequence length="208" mass="24471">MYKTKDKIYGYIGIIYYLILLISFGIMGKLYKAGWNNYRIIYWILFIVAIIIVLAKDKNFTNLGFSNVNLKVNLLIMWGIILLTFALSIFISDLSLAKLFKGTVYYLFKIAVVEEIIFRGFLQNYLFGFNLNKKWVYIIGGICFSLMHLPFQMYVHNMESATYIIFALPQLLFTFFFHLIMCFITYKRKDVTIPIALHYAINFLQNVL</sequence>
<dbReference type="GO" id="GO:0080120">
    <property type="term" value="P:CAAX-box protein maturation"/>
    <property type="evidence" value="ECO:0007669"/>
    <property type="project" value="UniProtKB-ARBA"/>
</dbReference>
<feature type="transmembrane region" description="Helical" evidence="1">
    <location>
        <begin position="163"/>
        <end position="186"/>
    </location>
</feature>
<feature type="domain" description="CAAX prenyl protease 2/Lysostaphin resistance protein A-like" evidence="2">
    <location>
        <begin position="103"/>
        <end position="204"/>
    </location>
</feature>
<evidence type="ECO:0000313" key="4">
    <source>
        <dbReference type="Proteomes" id="UP000196053"/>
    </source>
</evidence>
<feature type="transmembrane region" description="Helical" evidence="1">
    <location>
        <begin position="68"/>
        <end position="91"/>
    </location>
</feature>
<feature type="transmembrane region" description="Helical" evidence="1">
    <location>
        <begin position="134"/>
        <end position="151"/>
    </location>
</feature>
<evidence type="ECO:0000313" key="3">
    <source>
        <dbReference type="EMBL" id="CUH92810.1"/>
    </source>
</evidence>
<reference evidence="4" key="1">
    <citation type="submission" date="2015-09" db="EMBL/GenBank/DDBJ databases">
        <authorList>
            <person name="Wibberg D."/>
        </authorList>
    </citation>
    <scope>NUCLEOTIDE SEQUENCE [LARGE SCALE GENOMIC DNA]</scope>
    <source>
        <strain evidence="4">SD1D</strain>
    </source>
</reference>
<feature type="transmembrane region" description="Helical" evidence="1">
    <location>
        <begin position="103"/>
        <end position="122"/>
    </location>
</feature>
<evidence type="ECO:0000259" key="2">
    <source>
        <dbReference type="Pfam" id="PF02517"/>
    </source>
</evidence>
<accession>A0A0K8J5R6</accession>
<dbReference type="OrthoDB" id="1523022at2"/>
<dbReference type="GO" id="GO:0004175">
    <property type="term" value="F:endopeptidase activity"/>
    <property type="evidence" value="ECO:0007669"/>
    <property type="project" value="UniProtKB-ARBA"/>
</dbReference>
<organism evidence="3 4">
    <name type="scientific">Herbinix luporum</name>
    <dbReference type="NCBI Taxonomy" id="1679721"/>
    <lineage>
        <taxon>Bacteria</taxon>
        <taxon>Bacillati</taxon>
        <taxon>Bacillota</taxon>
        <taxon>Clostridia</taxon>
        <taxon>Lachnospirales</taxon>
        <taxon>Lachnospiraceae</taxon>
        <taxon>Herbinix</taxon>
    </lineage>
</organism>